<gene>
    <name evidence="2" type="ORF">ZHAS_00009018</name>
</gene>
<feature type="region of interest" description="Disordered" evidence="1">
    <location>
        <begin position="1"/>
        <end position="28"/>
    </location>
</feature>
<reference evidence="2 4" key="1">
    <citation type="journal article" date="2014" name="BMC Genomics">
        <title>Genome sequence of Anopheles sinensis provides insight into genetics basis of mosquito competence for malaria parasites.</title>
        <authorList>
            <person name="Zhou D."/>
            <person name="Zhang D."/>
            <person name="Ding G."/>
            <person name="Shi L."/>
            <person name="Hou Q."/>
            <person name="Ye Y."/>
            <person name="Xu Y."/>
            <person name="Zhou H."/>
            <person name="Xiong C."/>
            <person name="Li S."/>
            <person name="Yu J."/>
            <person name="Hong S."/>
            <person name="Yu X."/>
            <person name="Zou P."/>
            <person name="Chen C."/>
            <person name="Chang X."/>
            <person name="Wang W."/>
            <person name="Lv Y."/>
            <person name="Sun Y."/>
            <person name="Ma L."/>
            <person name="Shen B."/>
            <person name="Zhu C."/>
        </authorList>
    </citation>
    <scope>NUCLEOTIDE SEQUENCE [LARGE SCALE GENOMIC DNA]</scope>
</reference>
<accession>A0A084VTY9</accession>
<keyword evidence="4" id="KW-1185">Reference proteome</keyword>
<reference evidence="3" key="2">
    <citation type="submission" date="2020-05" db="UniProtKB">
        <authorList>
            <consortium name="EnsemblMetazoa"/>
        </authorList>
    </citation>
    <scope>IDENTIFICATION</scope>
</reference>
<evidence type="ECO:0000313" key="4">
    <source>
        <dbReference type="Proteomes" id="UP000030765"/>
    </source>
</evidence>
<dbReference type="EMBL" id="ATLV01016564">
    <property type="status" value="NOT_ANNOTATED_CDS"/>
    <property type="molecule type" value="Genomic_DNA"/>
</dbReference>
<evidence type="ECO:0000313" key="2">
    <source>
        <dbReference type="EMBL" id="KFB41433.1"/>
    </source>
</evidence>
<dbReference type="Proteomes" id="UP000030765">
    <property type="component" value="Unassembled WGS sequence"/>
</dbReference>
<feature type="compositionally biased region" description="Basic and acidic residues" evidence="1">
    <location>
        <begin position="1"/>
        <end position="10"/>
    </location>
</feature>
<dbReference type="EMBL" id="KE525093">
    <property type="protein sequence ID" value="KFB41433.1"/>
    <property type="molecule type" value="Genomic_DNA"/>
</dbReference>
<organism evidence="2">
    <name type="scientific">Anopheles sinensis</name>
    <name type="common">Mosquito</name>
    <dbReference type="NCBI Taxonomy" id="74873"/>
    <lineage>
        <taxon>Eukaryota</taxon>
        <taxon>Metazoa</taxon>
        <taxon>Ecdysozoa</taxon>
        <taxon>Arthropoda</taxon>
        <taxon>Hexapoda</taxon>
        <taxon>Insecta</taxon>
        <taxon>Pterygota</taxon>
        <taxon>Neoptera</taxon>
        <taxon>Endopterygota</taxon>
        <taxon>Diptera</taxon>
        <taxon>Nematocera</taxon>
        <taxon>Culicoidea</taxon>
        <taxon>Culicidae</taxon>
        <taxon>Anophelinae</taxon>
        <taxon>Anopheles</taxon>
    </lineage>
</organism>
<evidence type="ECO:0000256" key="1">
    <source>
        <dbReference type="SAM" id="MobiDB-lite"/>
    </source>
</evidence>
<dbReference type="VEuPathDB" id="VectorBase:ASIC009018"/>
<proteinExistence type="predicted"/>
<dbReference type="AlphaFoldDB" id="A0A084VTY9"/>
<evidence type="ECO:0000313" key="3">
    <source>
        <dbReference type="EnsemblMetazoa" id="ASIC009018-PA"/>
    </source>
</evidence>
<name>A0A084VTY9_ANOSI</name>
<dbReference type="EnsemblMetazoa" id="ASIC009018-RA">
    <property type="protein sequence ID" value="ASIC009018-PA"/>
    <property type="gene ID" value="ASIC009018"/>
</dbReference>
<protein>
    <submittedName>
        <fullName evidence="2 3">Type IV pilus assembly protein PilZ</fullName>
    </submittedName>
</protein>
<sequence>MFSHPRDHPARLRTSARRKVNEARKRGFPPSVCHPGDSLFVVRNDGVVRFQMQLLPFGKKESNHQEVRRGGSLTRLVLLISVQPLQCTKQAPQAKTLPQILPLLTGLSWPRGFFLCHPKENGRLTEVDPVHSVSP</sequence>